<dbReference type="AlphaFoldDB" id="A0A183SMU4"/>
<dbReference type="WBParaSite" id="SSLN_0000572101-mRNA-1">
    <property type="protein sequence ID" value="SSLN_0000572101-mRNA-1"/>
    <property type="gene ID" value="SSLN_0000572101"/>
</dbReference>
<dbReference type="Gene3D" id="3.60.10.10">
    <property type="entry name" value="Endonuclease/exonuclease/phosphatase"/>
    <property type="match status" value="1"/>
</dbReference>
<dbReference type="EMBL" id="UYSU01033296">
    <property type="protein sequence ID" value="VDL91927.1"/>
    <property type="molecule type" value="Genomic_DNA"/>
</dbReference>
<evidence type="ECO:0000313" key="2">
    <source>
        <dbReference type="EMBL" id="VDL91927.1"/>
    </source>
</evidence>
<keyword evidence="3" id="KW-1185">Reference proteome</keyword>
<sequence>MPADSNSPVPQPSGRLDGVLHSTRTRCTSLCAPGQTIGMASMLDKVDGSRAASIHPIINSPILPFDSLPSSRRLQQGARQPLVLPAGGHSISVAQPQQASGTPAPTTASTSTAATAAAAQMLHQTGAGASGMRLLFNQQQQQQQQHQCSYGSLKHPSPSKVAVKRSKQQQKPTTAAAHLPVPKLEKSRFSGGGTGELSNLSTSLPVRMALKPSDFTGGDGGLAAGASGGNIMMSEMESDDASASAPYLSLPDSDSACVGLKPEPMLDTPVSPDDYRQSTSYQPFSSGNSSSGALVIGSQELLATRVNQQTQARQLQQGFKTATAPWSQRHTPQQQIHTDASPSLGLGEELQFDDLHQPFGGDPLSRQVTTTVSSLRNVIVFKSMRLNKARQPYLVPDVQAAIFRDCTACLLAEGPLTLAAWNVHCLLDNPRSNRLERRTALIALELARYKVEIAALSETDSLSSVSWRSLVTTTPSGAAGLRQSDDTLADKFIVLGDFNARVGTDHAAWQGVLGLHSLGSFNHNDLLLLRTCAEHRLLLTNTFRFQTREKATWMHPRSRRWHLLDYILVRRRDRQDVLVTKVIRDADDSKDYRFALYKMRLRLQPDESPKSTALEVLRRARRRDQDWFNDNDDNISNLLVEKNGLHKSYMDLQTNATETAIFR</sequence>
<reference evidence="2 3" key="2">
    <citation type="submission" date="2018-11" db="EMBL/GenBank/DDBJ databases">
        <authorList>
            <consortium name="Pathogen Informatics"/>
        </authorList>
    </citation>
    <scope>NUCLEOTIDE SEQUENCE [LARGE SCALE GENOMIC DNA]</scope>
    <source>
        <strain evidence="2 3">NST_G2</strain>
    </source>
</reference>
<organism evidence="4">
    <name type="scientific">Schistocephalus solidus</name>
    <name type="common">Tapeworm</name>
    <dbReference type="NCBI Taxonomy" id="70667"/>
    <lineage>
        <taxon>Eukaryota</taxon>
        <taxon>Metazoa</taxon>
        <taxon>Spiralia</taxon>
        <taxon>Lophotrochozoa</taxon>
        <taxon>Platyhelminthes</taxon>
        <taxon>Cestoda</taxon>
        <taxon>Eucestoda</taxon>
        <taxon>Diphyllobothriidea</taxon>
        <taxon>Diphyllobothriidae</taxon>
        <taxon>Schistocephalus</taxon>
    </lineage>
</organism>
<evidence type="ECO:0000313" key="3">
    <source>
        <dbReference type="Proteomes" id="UP000275846"/>
    </source>
</evidence>
<evidence type="ECO:0000313" key="4">
    <source>
        <dbReference type="WBParaSite" id="SSLN_0000572101-mRNA-1"/>
    </source>
</evidence>
<proteinExistence type="predicted"/>
<gene>
    <name evidence="2" type="ORF">SSLN_LOCUS5542</name>
</gene>
<evidence type="ECO:0000256" key="1">
    <source>
        <dbReference type="SAM" id="MobiDB-lite"/>
    </source>
</evidence>
<accession>A0A183SMU4</accession>
<feature type="region of interest" description="Disordered" evidence="1">
    <location>
        <begin position="137"/>
        <end position="180"/>
    </location>
</feature>
<dbReference type="Proteomes" id="UP000275846">
    <property type="component" value="Unassembled WGS sequence"/>
</dbReference>
<dbReference type="InterPro" id="IPR036691">
    <property type="entry name" value="Endo/exonu/phosph_ase_sf"/>
</dbReference>
<name>A0A183SMU4_SCHSO</name>
<protein>
    <submittedName>
        <fullName evidence="4">Endo/exonuclease/phosphatase domain-containing protein</fullName>
    </submittedName>
</protein>
<dbReference type="OrthoDB" id="413900at2759"/>
<feature type="region of interest" description="Disordered" evidence="1">
    <location>
        <begin position="255"/>
        <end position="291"/>
    </location>
</feature>
<dbReference type="SUPFAM" id="SSF56219">
    <property type="entry name" value="DNase I-like"/>
    <property type="match status" value="1"/>
</dbReference>
<reference evidence="4" key="1">
    <citation type="submission" date="2016-06" db="UniProtKB">
        <authorList>
            <consortium name="WormBaseParasite"/>
        </authorList>
    </citation>
    <scope>IDENTIFICATION</scope>
</reference>
<feature type="compositionally biased region" description="Low complexity" evidence="1">
    <location>
        <begin position="138"/>
        <end position="147"/>
    </location>
</feature>
<feature type="compositionally biased region" description="Polar residues" evidence="1">
    <location>
        <begin position="277"/>
        <end position="291"/>
    </location>
</feature>